<dbReference type="Pfam" id="PF01965">
    <property type="entry name" value="DJ-1_PfpI"/>
    <property type="match status" value="1"/>
</dbReference>
<gene>
    <name evidence="2" type="ORF">NV381_32965</name>
</gene>
<dbReference type="Proteomes" id="UP001300012">
    <property type="component" value="Unassembled WGS sequence"/>
</dbReference>
<proteinExistence type="predicted"/>
<evidence type="ECO:0000313" key="2">
    <source>
        <dbReference type="EMBL" id="MCR8636011.1"/>
    </source>
</evidence>
<reference evidence="2 3" key="1">
    <citation type="submission" date="2022-08" db="EMBL/GenBank/DDBJ databases">
        <title>Paenibacillus endoradicis sp. nov., Paenibacillus radicibacter sp. nov and Paenibacillus pararadicis sp. nov., three cold-adapted plant growth-promoting bacteria isolated from root of Larix gmelinii in Great Khingan.</title>
        <authorList>
            <person name="Xue H."/>
        </authorList>
    </citation>
    <scope>NUCLEOTIDE SEQUENCE [LARGE SCALE GENOMIC DNA]</scope>
    <source>
        <strain evidence="2 3">N5-1-1-5</strain>
    </source>
</reference>
<dbReference type="EMBL" id="JANQBD010000035">
    <property type="protein sequence ID" value="MCR8636011.1"/>
    <property type="molecule type" value="Genomic_DNA"/>
</dbReference>
<organism evidence="2 3">
    <name type="scientific">Paenibacillus radicis</name>
    <name type="common">ex Xue et al. 2023</name>
    <dbReference type="NCBI Taxonomy" id="2972489"/>
    <lineage>
        <taxon>Bacteria</taxon>
        <taxon>Bacillati</taxon>
        <taxon>Bacillota</taxon>
        <taxon>Bacilli</taxon>
        <taxon>Bacillales</taxon>
        <taxon>Paenibacillaceae</taxon>
        <taxon>Paenibacillus</taxon>
    </lineage>
</organism>
<sequence length="200" mass="22462">MKMAFVLFDRMTTLDFSGFFEAITWLKMLNAMDDVSWHLCSTTEEIKDDRGMTIKINHVRPDLSAYDLLFIPGGMATRQLQFDKDFVAWLQTAQDVKYKISVCTGALLLGAAGFLKGKRATTNPSAYELLVPYCSEVVKQRVVRDGNIFTGGGVSASIDLGLYVIESLTNTEIAKKVQQNMDYPYYETGRLNNLDNQKAN</sequence>
<dbReference type="SUPFAM" id="SSF52317">
    <property type="entry name" value="Class I glutamine amidotransferase-like"/>
    <property type="match status" value="1"/>
</dbReference>
<protein>
    <submittedName>
        <fullName evidence="2">DJ-1/PfpI family protein</fullName>
    </submittedName>
</protein>
<dbReference type="InterPro" id="IPR052158">
    <property type="entry name" value="INH-QAR"/>
</dbReference>
<keyword evidence="3" id="KW-1185">Reference proteome</keyword>
<dbReference type="InterPro" id="IPR029062">
    <property type="entry name" value="Class_I_gatase-like"/>
</dbReference>
<dbReference type="CDD" id="cd03139">
    <property type="entry name" value="GATase1_PfpI_2"/>
    <property type="match status" value="1"/>
</dbReference>
<evidence type="ECO:0000259" key="1">
    <source>
        <dbReference type="Pfam" id="PF01965"/>
    </source>
</evidence>
<name>A0ABT1YS53_9BACL</name>
<feature type="domain" description="DJ-1/PfpI" evidence="1">
    <location>
        <begin position="2"/>
        <end position="166"/>
    </location>
</feature>
<dbReference type="PANTHER" id="PTHR43130:SF3">
    <property type="entry name" value="HTH-TYPE TRANSCRIPTIONAL REGULATOR RV1931C"/>
    <property type="match status" value="1"/>
</dbReference>
<evidence type="ECO:0000313" key="3">
    <source>
        <dbReference type="Proteomes" id="UP001300012"/>
    </source>
</evidence>
<dbReference type="InterPro" id="IPR002818">
    <property type="entry name" value="DJ-1/PfpI"/>
</dbReference>
<dbReference type="PANTHER" id="PTHR43130">
    <property type="entry name" value="ARAC-FAMILY TRANSCRIPTIONAL REGULATOR"/>
    <property type="match status" value="1"/>
</dbReference>
<accession>A0ABT1YS53</accession>
<dbReference type="Gene3D" id="3.40.50.880">
    <property type="match status" value="1"/>
</dbReference>
<dbReference type="RefSeq" id="WP_258217553.1">
    <property type="nucleotide sequence ID" value="NZ_JANQBD010000035.1"/>
</dbReference>
<comment type="caution">
    <text evidence="2">The sequence shown here is derived from an EMBL/GenBank/DDBJ whole genome shotgun (WGS) entry which is preliminary data.</text>
</comment>